<proteinExistence type="inferred from homology"/>
<reference evidence="4" key="1">
    <citation type="journal article" date="2021" name="Microorganisms">
        <title>Acidisoma silvae sp. nov. and Acidisomacellulosilytica sp. nov., Two Acidophilic Bacteria Isolated from Decaying Wood, Hydrolyzing Cellulose and Producing Poly-3-hydroxybutyrate.</title>
        <authorList>
            <person name="Mieszkin S."/>
            <person name="Pouder E."/>
            <person name="Uroz S."/>
            <person name="Simon-Colin C."/>
            <person name="Alain K."/>
        </authorList>
    </citation>
    <scope>NUCLEOTIDE SEQUENCE</scope>
    <source>
        <strain evidence="4">HW T2.11</strain>
    </source>
</reference>
<evidence type="ECO:0000313" key="5">
    <source>
        <dbReference type="Proteomes" id="UP000708298"/>
    </source>
</evidence>
<sequence>MTAHDYLPQDLDQATLIGRVFDPAVGGPCIVHLRGDHLADITAAGPTVSALLERDDLLSAVRDVPAARSFALAEVIENSLSGQQDAPHLLAPCDLQAVKACGVTFARSMLERVIEERARGDFRAAATIRAQIGNAIGGQLRDLKPGSEAAAQAKAMLMEAGYWSQYLEVGIGPDAEVFTKAPVLASVGLGAQIGILKKSSWNNPEPEAVLAVNSRGLILGATLGNDVNLRDIEGRSALLLGKAKDNNASSAIGPFIRLFDEHFSLDDVRKWEIALRVTGAEDGYVLDGASSMSEISRDPEELVAHATGPHHQYPDGFMLFLGTLFAPIQDRDTPGQGFTHKTGDQVAIATPQLGRLVNTVTYAEEAAPWTFGIGALMRNLGARGLLGGT</sequence>
<keyword evidence="4" id="KW-0378">Hydrolase</keyword>
<organism evidence="4 5">
    <name type="scientific">Acidisoma silvae</name>
    <dbReference type="NCBI Taxonomy" id="2802396"/>
    <lineage>
        <taxon>Bacteria</taxon>
        <taxon>Pseudomonadati</taxon>
        <taxon>Pseudomonadota</taxon>
        <taxon>Alphaproteobacteria</taxon>
        <taxon>Acetobacterales</taxon>
        <taxon>Acidocellaceae</taxon>
        <taxon>Acidisoma</taxon>
    </lineage>
</organism>
<keyword evidence="2" id="KW-0479">Metal-binding</keyword>
<feature type="domain" description="Fumarylacetoacetase-like C-terminal" evidence="3">
    <location>
        <begin position="215"/>
        <end position="360"/>
    </location>
</feature>
<dbReference type="InterPro" id="IPR051121">
    <property type="entry name" value="FAH"/>
</dbReference>
<dbReference type="RefSeq" id="WP_227320196.1">
    <property type="nucleotide sequence ID" value="NZ_JAESVB010000002.1"/>
</dbReference>
<comment type="similarity">
    <text evidence="1">Belongs to the FAH family.</text>
</comment>
<evidence type="ECO:0000256" key="2">
    <source>
        <dbReference type="ARBA" id="ARBA00022723"/>
    </source>
</evidence>
<dbReference type="InterPro" id="IPR011234">
    <property type="entry name" value="Fumarylacetoacetase-like_C"/>
</dbReference>
<name>A0A963YQ24_9PROT</name>
<protein>
    <submittedName>
        <fullName evidence="4">Fumarylacetoacetate hydrolase family protein</fullName>
    </submittedName>
</protein>
<dbReference type="PANTHER" id="PTHR42796:SF7">
    <property type="entry name" value="2-DEHYDRO-3-DEOXY-D-ARABINONATE DEHYDRATASE"/>
    <property type="match status" value="1"/>
</dbReference>
<dbReference type="SUPFAM" id="SSF56529">
    <property type="entry name" value="FAH"/>
    <property type="match status" value="1"/>
</dbReference>
<dbReference type="PANTHER" id="PTHR42796">
    <property type="entry name" value="FUMARYLACETOACETATE HYDROLASE DOMAIN-CONTAINING PROTEIN 2A-RELATED"/>
    <property type="match status" value="1"/>
</dbReference>
<dbReference type="Proteomes" id="UP000708298">
    <property type="component" value="Unassembled WGS sequence"/>
</dbReference>
<accession>A0A963YQ24</accession>
<dbReference type="AlphaFoldDB" id="A0A963YQ24"/>
<dbReference type="InterPro" id="IPR036663">
    <property type="entry name" value="Fumarylacetoacetase_C_sf"/>
</dbReference>
<dbReference type="GO" id="GO:0016787">
    <property type="term" value="F:hydrolase activity"/>
    <property type="evidence" value="ECO:0007669"/>
    <property type="project" value="UniProtKB-KW"/>
</dbReference>
<evidence type="ECO:0000259" key="3">
    <source>
        <dbReference type="Pfam" id="PF01557"/>
    </source>
</evidence>
<dbReference type="EMBL" id="JAESVB010000002">
    <property type="protein sequence ID" value="MCB8874524.1"/>
    <property type="molecule type" value="Genomic_DNA"/>
</dbReference>
<dbReference type="Pfam" id="PF01557">
    <property type="entry name" value="FAA_hydrolase"/>
    <property type="match status" value="1"/>
</dbReference>
<comment type="caution">
    <text evidence="4">The sequence shown here is derived from an EMBL/GenBank/DDBJ whole genome shotgun (WGS) entry which is preliminary data.</text>
</comment>
<dbReference type="Gene3D" id="3.90.850.10">
    <property type="entry name" value="Fumarylacetoacetase-like, C-terminal domain"/>
    <property type="match status" value="1"/>
</dbReference>
<dbReference type="GO" id="GO:0044281">
    <property type="term" value="P:small molecule metabolic process"/>
    <property type="evidence" value="ECO:0007669"/>
    <property type="project" value="UniProtKB-ARBA"/>
</dbReference>
<keyword evidence="5" id="KW-1185">Reference proteome</keyword>
<evidence type="ECO:0000256" key="1">
    <source>
        <dbReference type="ARBA" id="ARBA00010211"/>
    </source>
</evidence>
<dbReference type="GO" id="GO:0046872">
    <property type="term" value="F:metal ion binding"/>
    <property type="evidence" value="ECO:0007669"/>
    <property type="project" value="UniProtKB-KW"/>
</dbReference>
<reference evidence="4" key="2">
    <citation type="submission" date="2021-01" db="EMBL/GenBank/DDBJ databases">
        <authorList>
            <person name="Mieszkin S."/>
            <person name="Pouder E."/>
            <person name="Alain K."/>
        </authorList>
    </citation>
    <scope>NUCLEOTIDE SEQUENCE</scope>
    <source>
        <strain evidence="4">HW T2.11</strain>
    </source>
</reference>
<gene>
    <name evidence="4" type="ORF">ASILVAE211_04945</name>
</gene>
<evidence type="ECO:0000313" key="4">
    <source>
        <dbReference type="EMBL" id="MCB8874524.1"/>
    </source>
</evidence>